<dbReference type="Pfam" id="PF05235">
    <property type="entry name" value="CHAD"/>
    <property type="match status" value="1"/>
</dbReference>
<dbReference type="InterPro" id="IPR038186">
    <property type="entry name" value="CHAD_dom_sf"/>
</dbReference>
<dbReference type="EMBL" id="VSSQ01069759">
    <property type="protein sequence ID" value="MPN21715.1"/>
    <property type="molecule type" value="Genomic_DNA"/>
</dbReference>
<evidence type="ECO:0000259" key="1">
    <source>
        <dbReference type="Pfam" id="PF05235"/>
    </source>
</evidence>
<proteinExistence type="predicted"/>
<protein>
    <recommendedName>
        <fullName evidence="1">CHAD domain-containing protein</fullName>
    </recommendedName>
</protein>
<evidence type="ECO:0000313" key="2">
    <source>
        <dbReference type="EMBL" id="MPN21715.1"/>
    </source>
</evidence>
<name>A0A645G4Z8_9ZZZZ</name>
<sequence length="203" mass="23736">MAIEKIKTPLVRHEEMYPEKLAELLWQARNNEAQRIKQELSLKDITLELASFIIWLQGQPVAPAYANKELEPFLWSRIKEWSNSIASLTKRYPDFSNMLEMHKIRIKVKRFRYVMMTLPEINKNTGNMLRKLKKLQDILGFLHDEFINSAMVSKIAATSTESLQCEMALFKGWESAKVEEAAAAVPDLWEDFCEELEIWQDTI</sequence>
<accession>A0A645G4Z8</accession>
<reference evidence="2" key="1">
    <citation type="submission" date="2019-08" db="EMBL/GenBank/DDBJ databases">
        <authorList>
            <person name="Kucharzyk K."/>
            <person name="Murdoch R.W."/>
            <person name="Higgins S."/>
            <person name="Loffler F."/>
        </authorList>
    </citation>
    <scope>NUCLEOTIDE SEQUENCE</scope>
</reference>
<organism evidence="2">
    <name type="scientific">bioreactor metagenome</name>
    <dbReference type="NCBI Taxonomy" id="1076179"/>
    <lineage>
        <taxon>unclassified sequences</taxon>
        <taxon>metagenomes</taxon>
        <taxon>ecological metagenomes</taxon>
    </lineage>
</organism>
<feature type="domain" description="CHAD" evidence="1">
    <location>
        <begin position="19"/>
        <end position="150"/>
    </location>
</feature>
<comment type="caution">
    <text evidence="2">The sequence shown here is derived from an EMBL/GenBank/DDBJ whole genome shotgun (WGS) entry which is preliminary data.</text>
</comment>
<dbReference type="Gene3D" id="1.40.20.10">
    <property type="entry name" value="CHAD domain"/>
    <property type="match status" value="1"/>
</dbReference>
<gene>
    <name evidence="2" type="ORF">SDC9_169095</name>
</gene>
<dbReference type="InterPro" id="IPR007899">
    <property type="entry name" value="CHAD_dom"/>
</dbReference>
<dbReference type="AlphaFoldDB" id="A0A645G4Z8"/>